<reference evidence="1 2" key="1">
    <citation type="submission" date="2019-09" db="EMBL/GenBank/DDBJ databases">
        <title>Wenzhouxiangella sp. Genome sequencing and assembly.</title>
        <authorList>
            <person name="Zhang R."/>
        </authorList>
    </citation>
    <scope>NUCLEOTIDE SEQUENCE [LARGE SCALE GENOMIC DNA]</scope>
    <source>
        <strain evidence="1 2">W260</strain>
    </source>
</reference>
<sequence>MDETTLKIGVRTMDKFFEGVAESVENVGYTTPSLYFPSAEDLFKTLGGRRWEILQALAGQRSVGVRELARLVAREVKSVHRDTEALVAGGVISKADDGKLSFPYTRIVLEPFEFESGRAA</sequence>
<comment type="caution">
    <text evidence="1">The sequence shown here is derived from an EMBL/GenBank/DDBJ whole genome shotgun (WGS) entry which is preliminary data.</text>
</comment>
<name>A0A5N0T3W6_9GAMM</name>
<dbReference type="SUPFAM" id="SSF46785">
    <property type="entry name" value="Winged helix' DNA-binding domain"/>
    <property type="match status" value="1"/>
</dbReference>
<dbReference type="EMBL" id="VYXP01000012">
    <property type="protein sequence ID" value="KAA9129760.1"/>
    <property type="molecule type" value="Genomic_DNA"/>
</dbReference>
<gene>
    <name evidence="1" type="ORF">F3N42_14580</name>
</gene>
<dbReference type="RefSeq" id="WP_150865358.1">
    <property type="nucleotide sequence ID" value="NZ_VYXP01000012.1"/>
</dbReference>
<protein>
    <submittedName>
        <fullName evidence="1">Transcriptional regulator</fullName>
    </submittedName>
</protein>
<dbReference type="InterPro" id="IPR036390">
    <property type="entry name" value="WH_DNA-bd_sf"/>
</dbReference>
<accession>A0A5N0T3W6</accession>
<evidence type="ECO:0000313" key="1">
    <source>
        <dbReference type="EMBL" id="KAA9129760.1"/>
    </source>
</evidence>
<keyword evidence="2" id="KW-1185">Reference proteome</keyword>
<dbReference type="Pfam" id="PF25212">
    <property type="entry name" value="HVO_A0114"/>
    <property type="match status" value="1"/>
</dbReference>
<evidence type="ECO:0000313" key="2">
    <source>
        <dbReference type="Proteomes" id="UP000325372"/>
    </source>
</evidence>
<dbReference type="AlphaFoldDB" id="A0A5N0T3W6"/>
<dbReference type="Proteomes" id="UP000325372">
    <property type="component" value="Unassembled WGS sequence"/>
</dbReference>
<proteinExistence type="predicted"/>
<organism evidence="1 2">
    <name type="scientific">Marinihelvus fidelis</name>
    <dbReference type="NCBI Taxonomy" id="2613842"/>
    <lineage>
        <taxon>Bacteria</taxon>
        <taxon>Pseudomonadati</taxon>
        <taxon>Pseudomonadota</taxon>
        <taxon>Gammaproteobacteria</taxon>
        <taxon>Chromatiales</taxon>
        <taxon>Wenzhouxiangellaceae</taxon>
        <taxon>Marinihelvus</taxon>
    </lineage>
</organism>